<dbReference type="InterPro" id="IPR027417">
    <property type="entry name" value="P-loop_NTPase"/>
</dbReference>
<organism evidence="1 2">
    <name type="scientific">Polyrhizophydium stewartii</name>
    <dbReference type="NCBI Taxonomy" id="2732419"/>
    <lineage>
        <taxon>Eukaryota</taxon>
        <taxon>Fungi</taxon>
        <taxon>Fungi incertae sedis</taxon>
        <taxon>Chytridiomycota</taxon>
        <taxon>Chytridiomycota incertae sedis</taxon>
        <taxon>Chytridiomycetes</taxon>
        <taxon>Rhizophydiales</taxon>
        <taxon>Rhizophydiales incertae sedis</taxon>
        <taxon>Polyrhizophydium</taxon>
    </lineage>
</organism>
<evidence type="ECO:0000313" key="2">
    <source>
        <dbReference type="Proteomes" id="UP001527925"/>
    </source>
</evidence>
<dbReference type="Gene3D" id="3.40.50.300">
    <property type="entry name" value="P-loop containing nucleotide triphosphate hydrolases"/>
    <property type="match status" value="2"/>
</dbReference>
<reference evidence="1 2" key="1">
    <citation type="submission" date="2023-09" db="EMBL/GenBank/DDBJ databases">
        <title>Pangenome analysis of Batrachochytrium dendrobatidis and related Chytrids.</title>
        <authorList>
            <person name="Yacoub M.N."/>
            <person name="Stajich J.E."/>
            <person name="James T.Y."/>
        </authorList>
    </citation>
    <scope>NUCLEOTIDE SEQUENCE [LARGE SCALE GENOMIC DNA]</scope>
    <source>
        <strain evidence="1 2">JEL0888</strain>
    </source>
</reference>
<keyword evidence="2" id="KW-1185">Reference proteome</keyword>
<comment type="caution">
    <text evidence="1">The sequence shown here is derived from an EMBL/GenBank/DDBJ whole genome shotgun (WGS) entry which is preliminary data.</text>
</comment>
<protein>
    <recommendedName>
        <fullName evidence="3">Uridine kinase</fullName>
    </recommendedName>
</protein>
<evidence type="ECO:0008006" key="3">
    <source>
        <dbReference type="Google" id="ProtNLM"/>
    </source>
</evidence>
<dbReference type="Proteomes" id="UP001527925">
    <property type="component" value="Unassembled WGS sequence"/>
</dbReference>
<evidence type="ECO:0000313" key="1">
    <source>
        <dbReference type="EMBL" id="KAL2916097.1"/>
    </source>
</evidence>
<sequence length="131" mass="14334">MRRARAGAGKSTLAARIAARYGTHRAVVVPADGWHLARATRSSSSRAWYLLLDIEPWSLIAAEMDFTVRIDIPLDVAAERLAARHLACGLAATRELAMRRATENDLVNARLILDHPIAPDLALPYDVLIGI</sequence>
<name>A0ABR4N9B6_9FUNG</name>
<accession>A0ABR4N9B6</accession>
<gene>
    <name evidence="1" type="ORF">HK105_204188</name>
</gene>
<dbReference type="EMBL" id="JADGIZ020000018">
    <property type="protein sequence ID" value="KAL2916097.1"/>
    <property type="molecule type" value="Genomic_DNA"/>
</dbReference>
<proteinExistence type="predicted"/>
<dbReference type="SUPFAM" id="SSF52540">
    <property type="entry name" value="P-loop containing nucleoside triphosphate hydrolases"/>
    <property type="match status" value="1"/>
</dbReference>